<dbReference type="InterPro" id="IPR050739">
    <property type="entry name" value="MFP"/>
</dbReference>
<dbReference type="Gene3D" id="1.10.287.470">
    <property type="entry name" value="Helix hairpin bin"/>
    <property type="match status" value="1"/>
</dbReference>
<dbReference type="EMBL" id="QWEZ01000001">
    <property type="protein sequence ID" value="RRJ84194.1"/>
    <property type="molecule type" value="Genomic_DNA"/>
</dbReference>
<evidence type="ECO:0000259" key="3">
    <source>
        <dbReference type="Pfam" id="PF25973"/>
    </source>
</evidence>
<reference evidence="4 5" key="1">
    <citation type="submission" date="2018-08" db="EMBL/GenBank/DDBJ databases">
        <authorList>
            <person name="Khan S.A."/>
        </authorList>
    </citation>
    <scope>NUCLEOTIDE SEQUENCE [LARGE SCALE GENOMIC DNA]</scope>
    <source>
        <strain evidence="4 5">GTF-13</strain>
    </source>
</reference>
<dbReference type="Proteomes" id="UP000280792">
    <property type="component" value="Unassembled WGS sequence"/>
</dbReference>
<name>A0A3P3VP54_9GAMM</name>
<accession>A0A3P3VP54</accession>
<evidence type="ECO:0000256" key="2">
    <source>
        <dbReference type="SAM" id="Phobius"/>
    </source>
</evidence>
<feature type="coiled-coil region" evidence="1">
    <location>
        <begin position="103"/>
        <end position="145"/>
    </location>
</feature>
<evidence type="ECO:0000313" key="4">
    <source>
        <dbReference type="EMBL" id="RRJ84194.1"/>
    </source>
</evidence>
<dbReference type="AlphaFoldDB" id="A0A3P3VP54"/>
<keyword evidence="2" id="KW-0812">Transmembrane</keyword>
<evidence type="ECO:0000313" key="5">
    <source>
        <dbReference type="Proteomes" id="UP000280792"/>
    </source>
</evidence>
<evidence type="ECO:0000256" key="1">
    <source>
        <dbReference type="SAM" id="Coils"/>
    </source>
</evidence>
<sequence>MKVDFHLDKQLNPTSEQGMRVMYGQAKRGGYRLRWYLTLALVISPLLAMAYYLFRSYVMVIALGVVTTEPVTITATNDGVVDTVRVRVGETVAEGDTLLSMNNPVLSAEINFLENELSSLNKRLANSTLENLAIYQEAIDDAKNNLAVMSTIRERYDTYRSSGKVSDVDYASVISVHSQAEQLLNSSTVDYHRARIENEVRRTAGSIAQAQRQLMGNLVVKKAQYNSLNIVTPYGGYVVDVEASVGRRVFVGDPLITVSRHIQPKVMAYLNPRHLDKAKRGSQVRVTFPDGRRYGATVTEDIEMTSRLPSSLSKPFEGQPALLKVTLTLDEPLQKGMWVEGIPVEVIF</sequence>
<feature type="transmembrane region" description="Helical" evidence="2">
    <location>
        <begin position="35"/>
        <end position="54"/>
    </location>
</feature>
<comment type="caution">
    <text evidence="4">The sequence shown here is derived from an EMBL/GenBank/DDBJ whole genome shotgun (WGS) entry which is preliminary data.</text>
</comment>
<keyword evidence="1" id="KW-0175">Coiled coil</keyword>
<dbReference type="PANTHER" id="PTHR30386">
    <property type="entry name" value="MEMBRANE FUSION SUBUNIT OF EMRAB-TOLC MULTIDRUG EFFLUX PUMP"/>
    <property type="match status" value="1"/>
</dbReference>
<protein>
    <submittedName>
        <fullName evidence="4">Biotin/lipoyl-binding protein</fullName>
    </submittedName>
</protein>
<organism evidence="4 5">
    <name type="scientific">Aestuariirhabdus litorea</name>
    <dbReference type="NCBI Taxonomy" id="2528527"/>
    <lineage>
        <taxon>Bacteria</taxon>
        <taxon>Pseudomonadati</taxon>
        <taxon>Pseudomonadota</taxon>
        <taxon>Gammaproteobacteria</taxon>
        <taxon>Oceanospirillales</taxon>
        <taxon>Aestuariirhabdaceae</taxon>
        <taxon>Aestuariirhabdus</taxon>
    </lineage>
</organism>
<proteinExistence type="predicted"/>
<dbReference type="PANTHER" id="PTHR30386:SF28">
    <property type="entry name" value="EXPORTED PROTEIN"/>
    <property type="match status" value="1"/>
</dbReference>
<keyword evidence="2" id="KW-1133">Transmembrane helix</keyword>
<gene>
    <name evidence="4" type="ORF">D0544_03515</name>
</gene>
<reference evidence="4 5" key="2">
    <citation type="submission" date="2018-12" db="EMBL/GenBank/DDBJ databases">
        <title>Simiduia agarivorans gen. nov., sp. nov., a marine, agarolytic bacterium isolated from shallow coastal water from Keelung, Taiwan.</title>
        <authorList>
            <person name="Shieh W.Y."/>
        </authorList>
    </citation>
    <scope>NUCLEOTIDE SEQUENCE [LARGE SCALE GENOMIC DNA]</scope>
    <source>
        <strain evidence="4 5">GTF-13</strain>
    </source>
</reference>
<dbReference type="InterPro" id="IPR058647">
    <property type="entry name" value="BSH_CzcB-like"/>
</dbReference>
<keyword evidence="2" id="KW-0472">Membrane</keyword>
<dbReference type="Gene3D" id="2.40.30.170">
    <property type="match status" value="1"/>
</dbReference>
<dbReference type="Gene3D" id="2.40.50.100">
    <property type="match status" value="1"/>
</dbReference>
<dbReference type="RefSeq" id="WP_125014621.1">
    <property type="nucleotide sequence ID" value="NZ_QWEZ01000001.1"/>
</dbReference>
<feature type="domain" description="CzcB-like barrel-sandwich hybrid" evidence="3">
    <location>
        <begin position="72"/>
        <end position="259"/>
    </location>
</feature>
<dbReference type="Pfam" id="PF25973">
    <property type="entry name" value="BSH_CzcB"/>
    <property type="match status" value="1"/>
</dbReference>
<keyword evidence="5" id="KW-1185">Reference proteome</keyword>